<dbReference type="STRING" id="1440774.Y900_012110"/>
<accession>A0A064CJ05</accession>
<proteinExistence type="predicted"/>
<dbReference type="Pfam" id="PF21863">
    <property type="entry name" value="HTH_67"/>
    <property type="match status" value="1"/>
</dbReference>
<dbReference type="EMBL" id="JALN02000001">
    <property type="protein sequence ID" value="KDE99661.1"/>
    <property type="molecule type" value="Genomic_DNA"/>
</dbReference>
<dbReference type="AlphaFoldDB" id="A0A064CJ05"/>
<organism evidence="1 2">
    <name type="scientific">Mycolicibacterium aromaticivorans JS19b1 = JCM 16368</name>
    <dbReference type="NCBI Taxonomy" id="1440774"/>
    <lineage>
        <taxon>Bacteria</taxon>
        <taxon>Bacillati</taxon>
        <taxon>Actinomycetota</taxon>
        <taxon>Actinomycetes</taxon>
        <taxon>Mycobacteriales</taxon>
        <taxon>Mycobacteriaceae</taxon>
        <taxon>Mycolicibacterium</taxon>
    </lineage>
</organism>
<reference evidence="1" key="1">
    <citation type="submission" date="2014-05" db="EMBL/GenBank/DDBJ databases">
        <title>Genome sequence of Mycobacterium aromaticivorans strain JS19b1T (= DSM 45407T).</title>
        <authorList>
            <person name="Kwak Y."/>
            <person name="Park G.-S."/>
            <person name="Li Q.X."/>
            <person name="Lee S.-E."/>
            <person name="Shin J.-H."/>
        </authorList>
    </citation>
    <scope>NUCLEOTIDE SEQUENCE [LARGE SCALE GENOMIC DNA]</scope>
    <source>
        <strain evidence="1">JS19b1</strain>
    </source>
</reference>
<evidence type="ECO:0008006" key="3">
    <source>
        <dbReference type="Google" id="ProtNLM"/>
    </source>
</evidence>
<protein>
    <recommendedName>
        <fullName evidence="3">EvbL</fullName>
    </recommendedName>
</protein>
<evidence type="ECO:0000313" key="1">
    <source>
        <dbReference type="EMBL" id="KDE99661.1"/>
    </source>
</evidence>
<dbReference type="eggNOG" id="COG1846">
    <property type="taxonomic scope" value="Bacteria"/>
</dbReference>
<dbReference type="InterPro" id="IPR054058">
    <property type="entry name" value="HTH_67"/>
</dbReference>
<name>A0A064CJ05_9MYCO</name>
<keyword evidence="2" id="KW-1185">Reference proteome</keyword>
<comment type="caution">
    <text evidence="1">The sequence shown here is derived from an EMBL/GenBank/DDBJ whole genome shotgun (WGS) entry which is preliminary data.</text>
</comment>
<dbReference type="RefSeq" id="WP_036341993.1">
    <property type="nucleotide sequence ID" value="NZ_JALN02000001.1"/>
</dbReference>
<dbReference type="NCBIfam" id="NF047719">
    <property type="entry name" value="SCO6745_fam_HTH"/>
    <property type="match status" value="1"/>
</dbReference>
<sequence>MSDIDVESIRTAGAAIGEAISVFMLNPDTFAKSLAAGYPDPFAAYFAGRGGVLGDATGTTVTAVFAVFEPNLARSCWENGVAVHPASESCRLYWDQLAEFGRTYLAGTEGLDRIAELGEKVIGNAPEPGLPLYAGWRAMPLADDAPARALQVMMVLRELRAAVHFNALTISGLSPVEAHILNHGTDYAAFMGWQPPFDDAAGKKDAYDQVEDHTNRRMAQIYQSALSAAEADELARLSVAALAALKASAPAPVGA</sequence>
<gene>
    <name evidence="1" type="ORF">Y900_012110</name>
</gene>
<dbReference type="Proteomes" id="UP000022835">
    <property type="component" value="Unassembled WGS sequence"/>
</dbReference>
<evidence type="ECO:0000313" key="2">
    <source>
        <dbReference type="Proteomes" id="UP000022835"/>
    </source>
</evidence>
<dbReference type="OrthoDB" id="3820010at2"/>